<feature type="domain" description="Xylanolytic transcriptional activator regulatory" evidence="6">
    <location>
        <begin position="199"/>
        <end position="332"/>
    </location>
</feature>
<dbReference type="GO" id="GO:0008270">
    <property type="term" value="F:zinc ion binding"/>
    <property type="evidence" value="ECO:0007669"/>
    <property type="project" value="InterPro"/>
</dbReference>
<evidence type="ECO:0000313" key="8">
    <source>
        <dbReference type="Proteomes" id="UP000730481"/>
    </source>
</evidence>
<dbReference type="Proteomes" id="UP000730481">
    <property type="component" value="Unassembled WGS sequence"/>
</dbReference>
<keyword evidence="4" id="KW-0539">Nucleus</keyword>
<sequence>MKNVTDCSTEHSFQCSYEESQRVMPANTQRPVSITKASPTNSSSVRDNHIQSRLNDVSEIEASSLTEELLPTSASGYLSTTPIVQVPESSPGTGQTAEGLGDVNQHIEGSEFYGRTGTFYFLSKLQQRAKQQNLDPQVSPLHDDASTPSSSVVNQLHSSDYPATGTYRGTAANNNSTSAILLRNDPRLVQSQIEKECVRLYFLNLHCIHPILDRHSFLSTCETEVWFADRFPGGSSMPAPKARAHTRFLALFYSVLAVGAITAGDESSLVWLHHTEIVKQACQQHGDERASYTYPPILAPQMFFERAKIFLGDAFESSSFEAAQTLFLMAFAQIRVYQIGFGGRCILMKCNDPLQARTTLADGISEMCASAGRQSFLGMPDQYKIPLPSSSSNGSCISLINCMVGFASILRDVLANTYWSDEATALRQRSAETTVLDGRFLSWKTQLPAQLDFETACLDESEFTTKQKIVLKLRESASTSRRVMT</sequence>
<dbReference type="Pfam" id="PF04082">
    <property type="entry name" value="Fungal_trans"/>
    <property type="match status" value="1"/>
</dbReference>
<dbReference type="EMBL" id="PVQB02000811">
    <property type="protein sequence ID" value="KAF4333592.1"/>
    <property type="molecule type" value="Genomic_DNA"/>
</dbReference>
<dbReference type="OrthoDB" id="2571985at2759"/>
<dbReference type="PANTHER" id="PTHR47424:SF3">
    <property type="entry name" value="REGULATORY PROTEIN GAL4"/>
    <property type="match status" value="1"/>
</dbReference>
<dbReference type="GO" id="GO:0006351">
    <property type="term" value="P:DNA-templated transcription"/>
    <property type="evidence" value="ECO:0007669"/>
    <property type="project" value="InterPro"/>
</dbReference>
<reference evidence="7" key="2">
    <citation type="submission" date="2020-02" db="EMBL/GenBank/DDBJ databases">
        <title>Identification and distribution of gene clusters putatively required for synthesis of sphingolipid metabolism inhibitors in phylogenetically diverse species of the filamentous fungus Fusarium.</title>
        <authorList>
            <person name="Kim H.-S."/>
            <person name="Busman M."/>
            <person name="Brown D.W."/>
            <person name="Divon H."/>
            <person name="Uhlig S."/>
            <person name="Proctor R.H."/>
        </authorList>
    </citation>
    <scope>NUCLEOTIDE SEQUENCE</scope>
    <source>
        <strain evidence="7">NRRL 25174</strain>
    </source>
</reference>
<comment type="caution">
    <text evidence="7">The sequence shown here is derived from an EMBL/GenBank/DDBJ whole genome shotgun (WGS) entry which is preliminary data.</text>
</comment>
<accession>A0A9P5A8V7</accession>
<evidence type="ECO:0000256" key="2">
    <source>
        <dbReference type="ARBA" id="ARBA00023125"/>
    </source>
</evidence>
<dbReference type="InterPro" id="IPR051127">
    <property type="entry name" value="Fungal_SecMet_Regulators"/>
</dbReference>
<keyword evidence="2" id="KW-0238">DNA-binding</keyword>
<proteinExistence type="predicted"/>
<keyword evidence="1" id="KW-0805">Transcription regulation</keyword>
<evidence type="ECO:0000256" key="3">
    <source>
        <dbReference type="ARBA" id="ARBA00023163"/>
    </source>
</evidence>
<dbReference type="PANTHER" id="PTHR47424">
    <property type="entry name" value="REGULATORY PROTEIN GAL4"/>
    <property type="match status" value="1"/>
</dbReference>
<dbReference type="AlphaFoldDB" id="A0A9P5A8V7"/>
<organism evidence="7 8">
    <name type="scientific">Fusarium beomiforme</name>
    <dbReference type="NCBI Taxonomy" id="44412"/>
    <lineage>
        <taxon>Eukaryota</taxon>
        <taxon>Fungi</taxon>
        <taxon>Dikarya</taxon>
        <taxon>Ascomycota</taxon>
        <taxon>Pezizomycotina</taxon>
        <taxon>Sordariomycetes</taxon>
        <taxon>Hypocreomycetidae</taxon>
        <taxon>Hypocreales</taxon>
        <taxon>Nectriaceae</taxon>
        <taxon>Fusarium</taxon>
        <taxon>Fusarium burgessii species complex</taxon>
    </lineage>
</organism>
<evidence type="ECO:0000259" key="6">
    <source>
        <dbReference type="Pfam" id="PF04082"/>
    </source>
</evidence>
<reference evidence="7" key="1">
    <citation type="journal article" date="2017" name="Mycologia">
        <title>Fusarium algeriense, sp. nov., a novel toxigenic crown rot pathogen of durum wheat from Algeria is nested in the Fusarium burgessii species complex.</title>
        <authorList>
            <person name="Laraba I."/>
            <person name="Keddad A."/>
            <person name="Boureghda H."/>
            <person name="Abdallah N."/>
            <person name="Vaughan M.M."/>
            <person name="Proctor R.H."/>
            <person name="Busman M."/>
            <person name="O'Donnell K."/>
        </authorList>
    </citation>
    <scope>NUCLEOTIDE SEQUENCE</scope>
    <source>
        <strain evidence="7">NRRL 25174</strain>
    </source>
</reference>
<evidence type="ECO:0000313" key="7">
    <source>
        <dbReference type="EMBL" id="KAF4333592.1"/>
    </source>
</evidence>
<feature type="region of interest" description="Disordered" evidence="5">
    <location>
        <begin position="132"/>
        <end position="154"/>
    </location>
</feature>
<dbReference type="GO" id="GO:0003677">
    <property type="term" value="F:DNA binding"/>
    <property type="evidence" value="ECO:0007669"/>
    <property type="project" value="UniProtKB-KW"/>
</dbReference>
<evidence type="ECO:0000256" key="4">
    <source>
        <dbReference type="ARBA" id="ARBA00023242"/>
    </source>
</evidence>
<evidence type="ECO:0000256" key="5">
    <source>
        <dbReference type="SAM" id="MobiDB-lite"/>
    </source>
</evidence>
<dbReference type="CDD" id="cd12148">
    <property type="entry name" value="fungal_TF_MHR"/>
    <property type="match status" value="1"/>
</dbReference>
<protein>
    <submittedName>
        <fullName evidence="7">C6 transcription factor</fullName>
    </submittedName>
</protein>
<dbReference type="InterPro" id="IPR007219">
    <property type="entry name" value="XnlR_reg_dom"/>
</dbReference>
<gene>
    <name evidence="7" type="ORF">FBEOM_12593</name>
</gene>
<keyword evidence="3" id="KW-0804">Transcription</keyword>
<keyword evidence="8" id="KW-1185">Reference proteome</keyword>
<name>A0A9P5A8V7_9HYPO</name>
<evidence type="ECO:0000256" key="1">
    <source>
        <dbReference type="ARBA" id="ARBA00023015"/>
    </source>
</evidence>